<evidence type="ECO:0000313" key="2">
    <source>
        <dbReference type="EMBL" id="CAK9168818.1"/>
    </source>
</evidence>
<proteinExistence type="predicted"/>
<evidence type="ECO:0000313" key="3">
    <source>
        <dbReference type="Proteomes" id="UP001642360"/>
    </source>
</evidence>
<dbReference type="InterPro" id="IPR050314">
    <property type="entry name" value="Glycosyl_Hydrlase_18"/>
</dbReference>
<feature type="domain" description="GH18" evidence="1">
    <location>
        <begin position="1"/>
        <end position="79"/>
    </location>
</feature>
<accession>A0ABC8THE7</accession>
<dbReference type="InterPro" id="IPR017853">
    <property type="entry name" value="GH"/>
</dbReference>
<gene>
    <name evidence="2" type="ORF">ILEXP_LOCUS38234</name>
</gene>
<name>A0ABC8THE7_9AQUA</name>
<dbReference type="SUPFAM" id="SSF51445">
    <property type="entry name" value="(Trans)glycosidases"/>
    <property type="match status" value="1"/>
</dbReference>
<comment type="caution">
    <text evidence="2">The sequence shown here is derived from an EMBL/GenBank/DDBJ whole genome shotgun (WGS) entry which is preliminary data.</text>
</comment>
<dbReference type="AlphaFoldDB" id="A0ABC8THE7"/>
<protein>
    <recommendedName>
        <fullName evidence="1">GH18 domain-containing protein</fullName>
    </recommendedName>
</protein>
<dbReference type="Gene3D" id="3.20.20.80">
    <property type="entry name" value="Glycosidases"/>
    <property type="match status" value="1"/>
</dbReference>
<dbReference type="Proteomes" id="UP001642360">
    <property type="component" value="Unassembled WGS sequence"/>
</dbReference>
<dbReference type="EMBL" id="CAUOFW020005169">
    <property type="protein sequence ID" value="CAK9168818.1"/>
    <property type="molecule type" value="Genomic_DNA"/>
</dbReference>
<keyword evidence="3" id="KW-1185">Reference proteome</keyword>
<evidence type="ECO:0000259" key="1">
    <source>
        <dbReference type="PROSITE" id="PS51910"/>
    </source>
</evidence>
<dbReference type="PROSITE" id="PS51910">
    <property type="entry name" value="GH18_2"/>
    <property type="match status" value="1"/>
</dbReference>
<organism evidence="2 3">
    <name type="scientific">Ilex paraguariensis</name>
    <name type="common">yerba mate</name>
    <dbReference type="NCBI Taxonomy" id="185542"/>
    <lineage>
        <taxon>Eukaryota</taxon>
        <taxon>Viridiplantae</taxon>
        <taxon>Streptophyta</taxon>
        <taxon>Embryophyta</taxon>
        <taxon>Tracheophyta</taxon>
        <taxon>Spermatophyta</taxon>
        <taxon>Magnoliopsida</taxon>
        <taxon>eudicotyledons</taxon>
        <taxon>Gunneridae</taxon>
        <taxon>Pentapetalae</taxon>
        <taxon>asterids</taxon>
        <taxon>campanulids</taxon>
        <taxon>Aquifoliales</taxon>
        <taxon>Aquifoliaceae</taxon>
        <taxon>Ilex</taxon>
    </lineage>
</organism>
<reference evidence="2 3" key="1">
    <citation type="submission" date="2024-02" db="EMBL/GenBank/DDBJ databases">
        <authorList>
            <person name="Vignale AGUSTIN F."/>
            <person name="Sosa J E."/>
            <person name="Modenutti C."/>
        </authorList>
    </citation>
    <scope>NUCLEOTIDE SEQUENCE [LARGE SCALE GENOMIC DNA]</scope>
</reference>
<dbReference type="PANTHER" id="PTHR11177:SF383">
    <property type="entry name" value="GLYCOSYL HYDROLASE FAMILY PROTEIN WITH CHITINASE INSERTION DOMAIN-CONTAINING PROTEIN"/>
    <property type="match status" value="1"/>
</dbReference>
<dbReference type="Pfam" id="PF00704">
    <property type="entry name" value="Glyco_hydro_18"/>
    <property type="match status" value="1"/>
</dbReference>
<dbReference type="PANTHER" id="PTHR11177">
    <property type="entry name" value="CHITINASE"/>
    <property type="match status" value="1"/>
</dbReference>
<sequence length="79" mass="8476">MAEMSDIYLDPQTYRITVSSSNNAQFSQFTKTVQLKNSSVQTLLSIGGGNSDKAAFASMASNSASRKTFTDSSINLARS</sequence>
<dbReference type="InterPro" id="IPR001223">
    <property type="entry name" value="Glyco_hydro18_cat"/>
</dbReference>